<dbReference type="AlphaFoldDB" id="A0A6J6BDM7"/>
<evidence type="ECO:0000256" key="1">
    <source>
        <dbReference type="SAM" id="Phobius"/>
    </source>
</evidence>
<dbReference type="EMBL" id="CAEZSI010000041">
    <property type="protein sequence ID" value="CAB4536955.1"/>
    <property type="molecule type" value="Genomic_DNA"/>
</dbReference>
<feature type="transmembrane region" description="Helical" evidence="1">
    <location>
        <begin position="243"/>
        <end position="263"/>
    </location>
</feature>
<feature type="transmembrane region" description="Helical" evidence="1">
    <location>
        <begin position="17"/>
        <end position="40"/>
    </location>
</feature>
<accession>A0A6J6BDM7</accession>
<feature type="transmembrane region" description="Helical" evidence="1">
    <location>
        <begin position="60"/>
        <end position="88"/>
    </location>
</feature>
<organism evidence="2">
    <name type="scientific">freshwater metagenome</name>
    <dbReference type="NCBI Taxonomy" id="449393"/>
    <lineage>
        <taxon>unclassified sequences</taxon>
        <taxon>metagenomes</taxon>
        <taxon>ecological metagenomes</taxon>
    </lineage>
</organism>
<proteinExistence type="predicted"/>
<feature type="transmembrane region" description="Helical" evidence="1">
    <location>
        <begin position="190"/>
        <end position="208"/>
    </location>
</feature>
<keyword evidence="1" id="KW-1133">Transmembrane helix</keyword>
<keyword evidence="1" id="KW-0472">Membrane</keyword>
<evidence type="ECO:0000313" key="2">
    <source>
        <dbReference type="EMBL" id="CAB4536955.1"/>
    </source>
</evidence>
<sequence length="269" mass="28731">MWNVAFAEIRKLRRPTLFFGTMGAAVFFSALFSSLLFLLIDSPQGNSDRGRVVGREVLSLSTGVVQGFSSVGGFLGIIALCVFAAQTAQEYTYGTLRNLLVRQPSRMRILLGKFIAMNFFALAMIALSAIVSISASIILAPGAKVSTDLWFNSDGRHAIFTTFINVTISVIGFGIIGMVLGLLLRSPISAISFGVLWLLIIENLLIAVKSSWQSWLPGTQLYAVAAGGTAVGPVSDGIEYSHALIVGGIYVGVGAVIASFLFLRRDVAN</sequence>
<dbReference type="PANTHER" id="PTHR37305:SF1">
    <property type="entry name" value="MEMBRANE PROTEIN"/>
    <property type="match status" value="1"/>
</dbReference>
<protein>
    <submittedName>
        <fullName evidence="2">Unannotated protein</fullName>
    </submittedName>
</protein>
<reference evidence="2" key="1">
    <citation type="submission" date="2020-05" db="EMBL/GenBank/DDBJ databases">
        <authorList>
            <person name="Chiriac C."/>
            <person name="Salcher M."/>
            <person name="Ghai R."/>
            <person name="Kavagutti S V."/>
        </authorList>
    </citation>
    <scope>NUCLEOTIDE SEQUENCE</scope>
</reference>
<dbReference type="PANTHER" id="PTHR37305">
    <property type="entry name" value="INTEGRAL MEMBRANE PROTEIN-RELATED"/>
    <property type="match status" value="1"/>
</dbReference>
<dbReference type="Pfam" id="PF12730">
    <property type="entry name" value="ABC2_membrane_4"/>
    <property type="match status" value="1"/>
</dbReference>
<keyword evidence="1" id="KW-0812">Transmembrane</keyword>
<feature type="transmembrane region" description="Helical" evidence="1">
    <location>
        <begin position="109"/>
        <end position="139"/>
    </location>
</feature>
<feature type="transmembrane region" description="Helical" evidence="1">
    <location>
        <begin position="159"/>
        <end position="183"/>
    </location>
</feature>
<name>A0A6J6BDM7_9ZZZZ</name>
<gene>
    <name evidence="2" type="ORF">UFOPK1412_00441</name>
</gene>